<dbReference type="EMBL" id="FMXQ01000005">
    <property type="protein sequence ID" value="SDB36742.1"/>
    <property type="molecule type" value="Genomic_DNA"/>
</dbReference>
<organism evidence="2 3">
    <name type="scientific">Bauldia litoralis</name>
    <dbReference type="NCBI Taxonomy" id="665467"/>
    <lineage>
        <taxon>Bacteria</taxon>
        <taxon>Pseudomonadati</taxon>
        <taxon>Pseudomonadota</taxon>
        <taxon>Alphaproteobacteria</taxon>
        <taxon>Hyphomicrobiales</taxon>
        <taxon>Kaistiaceae</taxon>
        <taxon>Bauldia</taxon>
    </lineage>
</organism>
<dbReference type="STRING" id="665467.SAMN02982931_02789"/>
<protein>
    <submittedName>
        <fullName evidence="2">Methyltransferase, FkbM family</fullName>
    </submittedName>
</protein>
<dbReference type="InterPro" id="IPR006342">
    <property type="entry name" value="FkbM_mtfrase"/>
</dbReference>
<dbReference type="AlphaFoldDB" id="A0A1G6CV87"/>
<sequence length="231" mass="25647">MPTYHGQIGQDYLLDEAVFRGMRDGTFIDIGANDGVFYSNSVMFERDRGWSGVCVEPNPAVFPKLIAQRGCPCVNAAVGAERGVLPFEQVVGYGQMLSGLKGKASRAHDGRIQHAVEERGSVVKTIDVDVITFPDIIRQHDIKNVDLLTVDTEGNEPEILATIAEADVMVHVIDVECNDDSDVPILTDVLGDQFKLIARHRFDAFFINRESPFFGRRRRLKKLIASEGRSL</sequence>
<dbReference type="Gene3D" id="3.40.50.150">
    <property type="entry name" value="Vaccinia Virus protein VP39"/>
    <property type="match status" value="1"/>
</dbReference>
<keyword evidence="3" id="KW-1185">Reference proteome</keyword>
<dbReference type="Pfam" id="PF05050">
    <property type="entry name" value="Methyltransf_21"/>
    <property type="match status" value="1"/>
</dbReference>
<dbReference type="GO" id="GO:0006888">
    <property type="term" value="P:endoplasmic reticulum to Golgi vesicle-mediated transport"/>
    <property type="evidence" value="ECO:0007669"/>
    <property type="project" value="TreeGrafter"/>
</dbReference>
<gene>
    <name evidence="2" type="ORF">SAMN02982931_02789</name>
</gene>
<dbReference type="GO" id="GO:0032259">
    <property type="term" value="P:methylation"/>
    <property type="evidence" value="ECO:0007669"/>
    <property type="project" value="UniProtKB-KW"/>
</dbReference>
<dbReference type="InterPro" id="IPR053202">
    <property type="entry name" value="EGF_Rcpt_Signaling_Reg"/>
</dbReference>
<reference evidence="2 3" key="1">
    <citation type="submission" date="2016-10" db="EMBL/GenBank/DDBJ databases">
        <authorList>
            <person name="de Groot N.N."/>
        </authorList>
    </citation>
    <scope>NUCLEOTIDE SEQUENCE [LARGE SCALE GENOMIC DNA]</scope>
    <source>
        <strain evidence="2 3">ATCC 35022</strain>
    </source>
</reference>
<keyword evidence="2" id="KW-0489">Methyltransferase</keyword>
<feature type="domain" description="Methyltransferase FkbM" evidence="1">
    <location>
        <begin position="29"/>
        <end position="176"/>
    </location>
</feature>
<evidence type="ECO:0000313" key="3">
    <source>
        <dbReference type="Proteomes" id="UP000199071"/>
    </source>
</evidence>
<dbReference type="InterPro" id="IPR029063">
    <property type="entry name" value="SAM-dependent_MTases_sf"/>
</dbReference>
<proteinExistence type="predicted"/>
<dbReference type="GO" id="GO:0008168">
    <property type="term" value="F:methyltransferase activity"/>
    <property type="evidence" value="ECO:0007669"/>
    <property type="project" value="UniProtKB-KW"/>
</dbReference>
<dbReference type="Proteomes" id="UP000199071">
    <property type="component" value="Unassembled WGS sequence"/>
</dbReference>
<dbReference type="SUPFAM" id="SSF53335">
    <property type="entry name" value="S-adenosyl-L-methionine-dependent methyltransferases"/>
    <property type="match status" value="1"/>
</dbReference>
<name>A0A1G6CV87_9HYPH</name>
<dbReference type="OrthoDB" id="938855at2"/>
<dbReference type="NCBIfam" id="TIGR01444">
    <property type="entry name" value="fkbM_fam"/>
    <property type="match status" value="1"/>
</dbReference>
<accession>A0A1G6CV87</accession>
<evidence type="ECO:0000259" key="1">
    <source>
        <dbReference type="Pfam" id="PF05050"/>
    </source>
</evidence>
<dbReference type="PANTHER" id="PTHR34009:SF2">
    <property type="entry name" value="PROTEIN STAR"/>
    <property type="match status" value="1"/>
</dbReference>
<dbReference type="PANTHER" id="PTHR34009">
    <property type="entry name" value="PROTEIN STAR"/>
    <property type="match status" value="1"/>
</dbReference>
<dbReference type="GO" id="GO:0005886">
    <property type="term" value="C:plasma membrane"/>
    <property type="evidence" value="ECO:0007669"/>
    <property type="project" value="TreeGrafter"/>
</dbReference>
<dbReference type="RefSeq" id="WP_139167835.1">
    <property type="nucleotide sequence ID" value="NZ_FMXQ01000005.1"/>
</dbReference>
<dbReference type="GO" id="GO:0005737">
    <property type="term" value="C:cytoplasm"/>
    <property type="evidence" value="ECO:0007669"/>
    <property type="project" value="GOC"/>
</dbReference>
<dbReference type="GO" id="GO:0016197">
    <property type="term" value="P:endosomal transport"/>
    <property type="evidence" value="ECO:0007669"/>
    <property type="project" value="TreeGrafter"/>
</dbReference>
<evidence type="ECO:0000313" key="2">
    <source>
        <dbReference type="EMBL" id="SDB36742.1"/>
    </source>
</evidence>
<keyword evidence="2" id="KW-0808">Transferase</keyword>